<dbReference type="InterPro" id="IPR050482">
    <property type="entry name" value="Sensor_HK_TwoCompSys"/>
</dbReference>
<dbReference type="SMART" id="SM00387">
    <property type="entry name" value="HATPase_c"/>
    <property type="match status" value="1"/>
</dbReference>
<keyword evidence="6" id="KW-1185">Reference proteome</keyword>
<dbReference type="PANTHER" id="PTHR24421:SF58">
    <property type="entry name" value="SIGNAL TRANSDUCTION HISTIDINE-PROTEIN KINASE_PHOSPHATASE UHPB"/>
    <property type="match status" value="1"/>
</dbReference>
<dbReference type="PROSITE" id="PS50109">
    <property type="entry name" value="HIS_KIN"/>
    <property type="match status" value="1"/>
</dbReference>
<dbReference type="Gene3D" id="1.20.5.1930">
    <property type="match status" value="1"/>
</dbReference>
<evidence type="ECO:0000256" key="2">
    <source>
        <dbReference type="ARBA" id="ARBA00022777"/>
    </source>
</evidence>
<sequence length="277" mass="30276">MLEVRVRTVKLHGFPTCEANRTSVREWPPVGPEERLADMHPNASLASLQEGMQQRIASDLHDSTCQHLIAASLGLMRLRTCLNDQASAARLCDEIDASIDEALREIRAFAYLLHPQNLTVDGLKATIERYSRGFAARTSLQVTTRISSDIDRLSRDKQHALLRVIQEALTNVFRHAKATEARIVVASSGSHFQLTVSDNGQGFPAERAKSGTKAVMGVGIPAMRARLQQIGGTLHIQSDSAARHSGTTLLAVFPRDIAGNKRNRKAATTLVRARAGT</sequence>
<dbReference type="SUPFAM" id="SSF55874">
    <property type="entry name" value="ATPase domain of HSP90 chaperone/DNA topoisomerase II/histidine kinase"/>
    <property type="match status" value="1"/>
</dbReference>
<protein>
    <recommendedName>
        <fullName evidence="4">Histidine kinase domain-containing protein</fullName>
    </recommendedName>
</protein>
<proteinExistence type="predicted"/>
<dbReference type="InterPro" id="IPR005467">
    <property type="entry name" value="His_kinase_dom"/>
</dbReference>
<evidence type="ECO:0000313" key="6">
    <source>
        <dbReference type="Proteomes" id="UP001156905"/>
    </source>
</evidence>
<dbReference type="PANTHER" id="PTHR24421">
    <property type="entry name" value="NITRATE/NITRITE SENSOR PROTEIN NARX-RELATED"/>
    <property type="match status" value="1"/>
</dbReference>
<dbReference type="CDD" id="cd16917">
    <property type="entry name" value="HATPase_UhpB-NarQ-NarX-like"/>
    <property type="match status" value="1"/>
</dbReference>
<dbReference type="Pfam" id="PF07730">
    <property type="entry name" value="HisKA_3"/>
    <property type="match status" value="1"/>
</dbReference>
<dbReference type="Gene3D" id="3.30.565.10">
    <property type="entry name" value="Histidine kinase-like ATPase, C-terminal domain"/>
    <property type="match status" value="1"/>
</dbReference>
<keyword evidence="1" id="KW-0808">Transferase</keyword>
<gene>
    <name evidence="5" type="ORF">GCM10007857_83340</name>
</gene>
<dbReference type="InterPro" id="IPR011712">
    <property type="entry name" value="Sig_transdc_His_kin_sub3_dim/P"/>
</dbReference>
<reference evidence="6" key="1">
    <citation type="journal article" date="2019" name="Int. J. Syst. Evol. Microbiol.">
        <title>The Global Catalogue of Microorganisms (GCM) 10K type strain sequencing project: providing services to taxonomists for standard genome sequencing and annotation.</title>
        <authorList>
            <consortium name="The Broad Institute Genomics Platform"/>
            <consortium name="The Broad Institute Genome Sequencing Center for Infectious Disease"/>
            <person name="Wu L."/>
            <person name="Ma J."/>
        </authorList>
    </citation>
    <scope>NUCLEOTIDE SEQUENCE [LARGE SCALE GENOMIC DNA]</scope>
    <source>
        <strain evidence="6">NBRC 102520</strain>
    </source>
</reference>
<organism evidence="5 6">
    <name type="scientific">Bradyrhizobium iriomotense</name>
    <dbReference type="NCBI Taxonomy" id="441950"/>
    <lineage>
        <taxon>Bacteria</taxon>
        <taxon>Pseudomonadati</taxon>
        <taxon>Pseudomonadota</taxon>
        <taxon>Alphaproteobacteria</taxon>
        <taxon>Hyphomicrobiales</taxon>
        <taxon>Nitrobacteraceae</taxon>
        <taxon>Bradyrhizobium</taxon>
    </lineage>
</organism>
<evidence type="ECO:0000256" key="3">
    <source>
        <dbReference type="ARBA" id="ARBA00023012"/>
    </source>
</evidence>
<name>A0ABQ6BCN8_9BRAD</name>
<dbReference type="InterPro" id="IPR003594">
    <property type="entry name" value="HATPase_dom"/>
</dbReference>
<feature type="domain" description="Histidine kinase" evidence="4">
    <location>
        <begin position="161"/>
        <end position="257"/>
    </location>
</feature>
<accession>A0ABQ6BCN8</accession>
<keyword evidence="2" id="KW-0418">Kinase</keyword>
<dbReference type="EMBL" id="BSOW01000051">
    <property type="protein sequence ID" value="GLR91616.1"/>
    <property type="molecule type" value="Genomic_DNA"/>
</dbReference>
<comment type="caution">
    <text evidence="5">The sequence shown here is derived from an EMBL/GenBank/DDBJ whole genome shotgun (WGS) entry which is preliminary data.</text>
</comment>
<evidence type="ECO:0000259" key="4">
    <source>
        <dbReference type="PROSITE" id="PS50109"/>
    </source>
</evidence>
<dbReference type="InterPro" id="IPR036890">
    <property type="entry name" value="HATPase_C_sf"/>
</dbReference>
<keyword evidence="3" id="KW-0902">Two-component regulatory system</keyword>
<evidence type="ECO:0000256" key="1">
    <source>
        <dbReference type="ARBA" id="ARBA00022679"/>
    </source>
</evidence>
<dbReference type="Proteomes" id="UP001156905">
    <property type="component" value="Unassembled WGS sequence"/>
</dbReference>
<evidence type="ECO:0000313" key="5">
    <source>
        <dbReference type="EMBL" id="GLR91616.1"/>
    </source>
</evidence>
<dbReference type="Pfam" id="PF02518">
    <property type="entry name" value="HATPase_c"/>
    <property type="match status" value="1"/>
</dbReference>